<dbReference type="Proteomes" id="UP000294746">
    <property type="component" value="Unassembled WGS sequence"/>
</dbReference>
<dbReference type="EMBL" id="SLXV01000033">
    <property type="protein sequence ID" value="TCP65425.1"/>
    <property type="molecule type" value="Genomic_DNA"/>
</dbReference>
<proteinExistence type="predicted"/>
<dbReference type="AlphaFoldDB" id="A0A4R2S281"/>
<keyword evidence="3" id="KW-1185">Reference proteome</keyword>
<comment type="caution">
    <text evidence="2">The sequence shown here is derived from an EMBL/GenBank/DDBJ whole genome shotgun (WGS) entry which is preliminary data.</text>
</comment>
<dbReference type="OrthoDB" id="2989274at2"/>
<reference evidence="2 3" key="1">
    <citation type="submission" date="2019-03" db="EMBL/GenBank/DDBJ databases">
        <title>Genomic Encyclopedia of Type Strains, Phase IV (KMG-IV): sequencing the most valuable type-strain genomes for metagenomic binning, comparative biology and taxonomic classification.</title>
        <authorList>
            <person name="Goeker M."/>
        </authorList>
    </citation>
    <scope>NUCLEOTIDE SEQUENCE [LARGE SCALE GENOMIC DNA]</scope>
    <source>
        <strain evidence="2 3">DSM 46831</strain>
    </source>
</reference>
<sequence length="86" mass="9693">MNNGRQSAPSGSSQKMLTVTFDIADPLEKELYMYIHQKTDNFSNLAKHLLFAWRHGYQKGSGNQSPKIPDPITKKNEIRNSGLPFG</sequence>
<feature type="region of interest" description="Disordered" evidence="1">
    <location>
        <begin position="59"/>
        <end position="86"/>
    </location>
</feature>
<dbReference type="RefSeq" id="WP_131849376.1">
    <property type="nucleotide sequence ID" value="NZ_SLXV01000033.1"/>
</dbReference>
<gene>
    <name evidence="2" type="ORF">EDD57_13318</name>
</gene>
<name>A0A4R2S281_9BACL</name>
<protein>
    <submittedName>
        <fullName evidence="2">Uncharacterized protein</fullName>
    </submittedName>
</protein>
<evidence type="ECO:0000313" key="3">
    <source>
        <dbReference type="Proteomes" id="UP000294746"/>
    </source>
</evidence>
<evidence type="ECO:0000313" key="2">
    <source>
        <dbReference type="EMBL" id="TCP65425.1"/>
    </source>
</evidence>
<evidence type="ECO:0000256" key="1">
    <source>
        <dbReference type="SAM" id="MobiDB-lite"/>
    </source>
</evidence>
<organism evidence="2 3">
    <name type="scientific">Baia soyae</name>
    <dbReference type="NCBI Taxonomy" id="1544746"/>
    <lineage>
        <taxon>Bacteria</taxon>
        <taxon>Bacillati</taxon>
        <taxon>Bacillota</taxon>
        <taxon>Bacilli</taxon>
        <taxon>Bacillales</taxon>
        <taxon>Thermoactinomycetaceae</taxon>
        <taxon>Baia</taxon>
    </lineage>
</organism>
<accession>A0A4R2S281</accession>